<dbReference type="Gene3D" id="3.30.2460.20">
    <property type="match status" value="1"/>
</dbReference>
<reference evidence="12" key="1">
    <citation type="submission" date="2020-11" db="EMBL/GenBank/DDBJ databases">
        <authorList>
            <person name="Tran Van P."/>
        </authorList>
    </citation>
    <scope>NUCLEOTIDE SEQUENCE</scope>
</reference>
<evidence type="ECO:0000256" key="6">
    <source>
        <dbReference type="ARBA" id="ARBA00022687"/>
    </source>
</evidence>
<dbReference type="GO" id="GO:0005125">
    <property type="term" value="F:cytokine activity"/>
    <property type="evidence" value="ECO:0007669"/>
    <property type="project" value="TreeGrafter"/>
</dbReference>
<evidence type="ECO:0000256" key="3">
    <source>
        <dbReference type="ARBA" id="ARBA00022473"/>
    </source>
</evidence>
<comment type="subcellular location">
    <subcellularLocation>
        <location evidence="1 9">Secreted</location>
        <location evidence="1 9">Extracellular space</location>
        <location evidence="1 9">Extracellular matrix</location>
    </subcellularLocation>
</comment>
<dbReference type="AlphaFoldDB" id="A0A7R9CYB2"/>
<dbReference type="Pfam" id="PF00110">
    <property type="entry name" value="wnt"/>
    <property type="match status" value="1"/>
</dbReference>
<comment type="function">
    <text evidence="9">Ligand for members of the frizzled family of seven transmembrane receptors.</text>
</comment>
<evidence type="ECO:0000256" key="8">
    <source>
        <dbReference type="ARBA" id="ARBA00023288"/>
    </source>
</evidence>
<dbReference type="PROSITE" id="PS00246">
    <property type="entry name" value="WNT1"/>
    <property type="match status" value="1"/>
</dbReference>
<keyword evidence="8" id="KW-0449">Lipoprotein</keyword>
<evidence type="ECO:0000256" key="5">
    <source>
        <dbReference type="ARBA" id="ARBA00022530"/>
    </source>
</evidence>
<keyword evidence="7" id="KW-1015">Disulfide bond</keyword>
<sequence>MTQPVLLIIILLAILSLVRVVKPSPGSGNQSTLEKTVSAMFGNPDQGGRCRWLRGSRKQNRMCRRDAGVPDTLQAARTLATTHCSEQFRYDRWNCSVTLGNTHFLHKGRVYRETAFLHAISAAAIAYSVSRACADGKLTHCKCAEEKDPQETRRTWRWGGCGDNVKFGRRFTRNFLQLRSVGQDTTAAILRYNSEVGIQVAASKIENVCKCHGVSGSCTTKTCWRRLAPFQTTAAILKSRYHQALRRDPDNASSRRPNGRLRLSPDDPLLYLERSPTFCALTGGRRCQNADNCATLCCGRGYNLVLVPATRPCNCRWKPCCFVQCDRCFFQQEVYTFSDKYLVTVLPTTYKDWSPINFSRASSSHGMESPGGRSCSNRASSSPPSSGQRYDDTGKRIRGSSSLNSTLSCPSYQQNHRNSVPRYPKRHPSILMPPPGSYPNIPPFPGNPSSTMIVQQPRMFVPFYQMPPSSPPRVSTVDQMFQIPAAANIQTPPPTPSSPMTMHVGVPNATLPLPTMFLTPPPPQPPDQPTLVFKKITESDGYRLMMSLPVGHREDGTYGLLSNVPSDQDYHISTYYVNPVTYFPVLSETAPINGTNQVL</sequence>
<protein>
    <recommendedName>
        <fullName evidence="9">Protein Wnt</fullName>
    </recommendedName>
</protein>
<evidence type="ECO:0000256" key="9">
    <source>
        <dbReference type="RuleBase" id="RU003500"/>
    </source>
</evidence>
<keyword evidence="6 9" id="KW-0879">Wnt signaling pathway</keyword>
<feature type="compositionally biased region" description="Low complexity" evidence="10">
    <location>
        <begin position="400"/>
        <end position="411"/>
    </location>
</feature>
<dbReference type="GO" id="GO:0005615">
    <property type="term" value="C:extracellular space"/>
    <property type="evidence" value="ECO:0007669"/>
    <property type="project" value="TreeGrafter"/>
</dbReference>
<dbReference type="InterPro" id="IPR043158">
    <property type="entry name" value="Wnt_C"/>
</dbReference>
<keyword evidence="4" id="KW-0964">Secreted</keyword>
<feature type="chain" id="PRO_5031219483" description="Protein Wnt" evidence="11">
    <location>
        <begin position="24"/>
        <end position="599"/>
    </location>
</feature>
<accession>A0A7R9CYB2</accession>
<dbReference type="GO" id="GO:0045165">
    <property type="term" value="P:cell fate commitment"/>
    <property type="evidence" value="ECO:0007669"/>
    <property type="project" value="TreeGrafter"/>
</dbReference>
<organism evidence="12">
    <name type="scientific">Timema cristinae</name>
    <name type="common">Walking stick</name>
    <dbReference type="NCBI Taxonomy" id="61476"/>
    <lineage>
        <taxon>Eukaryota</taxon>
        <taxon>Metazoa</taxon>
        <taxon>Ecdysozoa</taxon>
        <taxon>Arthropoda</taxon>
        <taxon>Hexapoda</taxon>
        <taxon>Insecta</taxon>
        <taxon>Pterygota</taxon>
        <taxon>Neoptera</taxon>
        <taxon>Polyneoptera</taxon>
        <taxon>Phasmatodea</taxon>
        <taxon>Timematodea</taxon>
        <taxon>Timematoidea</taxon>
        <taxon>Timematidae</taxon>
        <taxon>Timema</taxon>
    </lineage>
</organism>
<dbReference type="PANTHER" id="PTHR12027">
    <property type="entry name" value="WNT RELATED"/>
    <property type="match status" value="1"/>
</dbReference>
<dbReference type="SMART" id="SM00097">
    <property type="entry name" value="WNT1"/>
    <property type="match status" value="1"/>
</dbReference>
<comment type="similarity">
    <text evidence="2 9">Belongs to the Wnt family.</text>
</comment>
<name>A0A7R9CYB2_TIMCR</name>
<evidence type="ECO:0000256" key="10">
    <source>
        <dbReference type="SAM" id="MobiDB-lite"/>
    </source>
</evidence>
<keyword evidence="3 9" id="KW-0217">Developmental protein</keyword>
<gene>
    <name evidence="12" type="ORF">TCEB3V08_LOCUS7111</name>
</gene>
<feature type="region of interest" description="Disordered" evidence="10">
    <location>
        <begin position="245"/>
        <end position="267"/>
    </location>
</feature>
<dbReference type="CDD" id="cd19341">
    <property type="entry name" value="Wnt_Wnt9"/>
    <property type="match status" value="1"/>
</dbReference>
<keyword evidence="5" id="KW-0272">Extracellular matrix</keyword>
<evidence type="ECO:0000256" key="1">
    <source>
        <dbReference type="ARBA" id="ARBA00004498"/>
    </source>
</evidence>
<feature type="region of interest" description="Disordered" evidence="10">
    <location>
        <begin position="361"/>
        <end position="427"/>
    </location>
</feature>
<dbReference type="GO" id="GO:0005109">
    <property type="term" value="F:frizzled binding"/>
    <property type="evidence" value="ECO:0007669"/>
    <property type="project" value="TreeGrafter"/>
</dbReference>
<dbReference type="GO" id="GO:0030182">
    <property type="term" value="P:neuron differentiation"/>
    <property type="evidence" value="ECO:0007669"/>
    <property type="project" value="TreeGrafter"/>
</dbReference>
<evidence type="ECO:0000256" key="2">
    <source>
        <dbReference type="ARBA" id="ARBA00005683"/>
    </source>
</evidence>
<evidence type="ECO:0000256" key="7">
    <source>
        <dbReference type="ARBA" id="ARBA00023157"/>
    </source>
</evidence>
<evidence type="ECO:0000313" key="12">
    <source>
        <dbReference type="EMBL" id="CAD7403687.1"/>
    </source>
</evidence>
<keyword evidence="11" id="KW-0732">Signal</keyword>
<feature type="compositionally biased region" description="Low complexity" evidence="10">
    <location>
        <begin position="373"/>
        <end position="386"/>
    </location>
</feature>
<dbReference type="EMBL" id="OC318923">
    <property type="protein sequence ID" value="CAD7403687.1"/>
    <property type="molecule type" value="Genomic_DNA"/>
</dbReference>
<dbReference type="InterPro" id="IPR018161">
    <property type="entry name" value="Wnt_CS"/>
</dbReference>
<dbReference type="PANTHER" id="PTHR12027:SF97">
    <property type="entry name" value="PROTEIN WNT-4"/>
    <property type="match status" value="1"/>
</dbReference>
<evidence type="ECO:0000256" key="11">
    <source>
        <dbReference type="SAM" id="SignalP"/>
    </source>
</evidence>
<dbReference type="PRINTS" id="PR01349">
    <property type="entry name" value="WNTPROTEIN"/>
</dbReference>
<proteinExistence type="inferred from homology"/>
<feature type="signal peptide" evidence="11">
    <location>
        <begin position="1"/>
        <end position="23"/>
    </location>
</feature>
<dbReference type="GO" id="GO:0060070">
    <property type="term" value="P:canonical Wnt signaling pathway"/>
    <property type="evidence" value="ECO:0007669"/>
    <property type="project" value="TreeGrafter"/>
</dbReference>
<dbReference type="InterPro" id="IPR005817">
    <property type="entry name" value="Wnt"/>
</dbReference>
<evidence type="ECO:0000256" key="4">
    <source>
        <dbReference type="ARBA" id="ARBA00022525"/>
    </source>
</evidence>